<reference evidence="1 2" key="1">
    <citation type="submission" date="2016-04" db="EMBL/GenBank/DDBJ databases">
        <title>Genome analyses suggest a sexual origin of heterokaryosis in a supposedly ancient asexual fungus.</title>
        <authorList>
            <person name="Ropars J."/>
            <person name="Sedzielewska K."/>
            <person name="Noel J."/>
            <person name="Charron P."/>
            <person name="Farinelli L."/>
            <person name="Marton T."/>
            <person name="Kruger M."/>
            <person name="Pelin A."/>
            <person name="Brachmann A."/>
            <person name="Corradi N."/>
        </authorList>
    </citation>
    <scope>NUCLEOTIDE SEQUENCE [LARGE SCALE GENOMIC DNA]</scope>
    <source>
        <strain evidence="1 2">C2</strain>
    </source>
</reference>
<accession>A0A2N1NUA8</accession>
<sequence>MKPVKNYKATSRLLDFTSKKLNEILESENSQAYRASHSDLNDCLINDDRSLDKKTSKKLNESLESEDSQVTSVKANEVLVSEDMSDYIIKDLGSLDIKTNEN</sequence>
<gene>
    <name evidence="1" type="ORF">RhiirC2_70744</name>
</gene>
<comment type="caution">
    <text evidence="1">The sequence shown here is derived from an EMBL/GenBank/DDBJ whole genome shotgun (WGS) entry which is preliminary data.</text>
</comment>
<evidence type="ECO:0000313" key="1">
    <source>
        <dbReference type="EMBL" id="PKK77459.1"/>
    </source>
</evidence>
<organism evidence="1 2">
    <name type="scientific">Rhizophagus irregularis</name>
    <dbReference type="NCBI Taxonomy" id="588596"/>
    <lineage>
        <taxon>Eukaryota</taxon>
        <taxon>Fungi</taxon>
        <taxon>Fungi incertae sedis</taxon>
        <taxon>Mucoromycota</taxon>
        <taxon>Glomeromycotina</taxon>
        <taxon>Glomeromycetes</taxon>
        <taxon>Glomerales</taxon>
        <taxon>Glomeraceae</taxon>
        <taxon>Rhizophagus</taxon>
    </lineage>
</organism>
<reference evidence="1 2" key="2">
    <citation type="submission" date="2017-10" db="EMBL/GenBank/DDBJ databases">
        <title>Extensive intraspecific genome diversity in a model arbuscular mycorrhizal fungus.</title>
        <authorList>
            <person name="Chen E.C.H."/>
            <person name="Morin E."/>
            <person name="Baudet D."/>
            <person name="Noel J."/>
            <person name="Ndikumana S."/>
            <person name="Charron P."/>
            <person name="St-Onge C."/>
            <person name="Giorgi J."/>
            <person name="Grigoriev I.V."/>
            <person name="Roux C."/>
            <person name="Martin F.M."/>
            <person name="Corradi N."/>
        </authorList>
    </citation>
    <scope>NUCLEOTIDE SEQUENCE [LARGE SCALE GENOMIC DNA]</scope>
    <source>
        <strain evidence="1 2">C2</strain>
    </source>
</reference>
<protein>
    <submittedName>
        <fullName evidence="1">Uncharacterized protein</fullName>
    </submittedName>
</protein>
<proteinExistence type="predicted"/>
<dbReference type="VEuPathDB" id="FungiDB:RhiirA1_430022"/>
<evidence type="ECO:0000313" key="2">
    <source>
        <dbReference type="Proteomes" id="UP000233469"/>
    </source>
</evidence>
<name>A0A2N1NUA8_9GLOM</name>
<dbReference type="AlphaFoldDB" id="A0A2N1NUA8"/>
<dbReference type="Proteomes" id="UP000233469">
    <property type="component" value="Unassembled WGS sequence"/>
</dbReference>
<dbReference type="EMBL" id="LLXL01000128">
    <property type="protein sequence ID" value="PKK77459.1"/>
    <property type="molecule type" value="Genomic_DNA"/>
</dbReference>